<keyword evidence="2" id="KW-1185">Reference proteome</keyword>
<name>A0AC60PIJ2_IXOPE</name>
<protein>
    <submittedName>
        <fullName evidence="1">Uncharacterized protein</fullName>
    </submittedName>
</protein>
<comment type="caution">
    <text evidence="1">The sequence shown here is derived from an EMBL/GenBank/DDBJ whole genome shotgun (WGS) entry which is preliminary data.</text>
</comment>
<dbReference type="Proteomes" id="UP000805193">
    <property type="component" value="Unassembled WGS sequence"/>
</dbReference>
<sequence length="117" mass="13243">MYAAALRSYGQDDPTSSERPEGLRREALSWGLAVSRLKSHRKSGVGFKNVPEKEDKPVSKEEEEKRRRFESMRKNHYKDEYSKLKKKPGSPDEEEEGEEDAEAAAASKAKPSTSGRK</sequence>
<evidence type="ECO:0000313" key="2">
    <source>
        <dbReference type="Proteomes" id="UP000805193"/>
    </source>
</evidence>
<dbReference type="EMBL" id="JABSTQ010010491">
    <property type="protein sequence ID" value="KAG0420582.1"/>
    <property type="molecule type" value="Genomic_DNA"/>
</dbReference>
<gene>
    <name evidence="1" type="ORF">HPB47_003412</name>
</gene>
<organism evidence="1 2">
    <name type="scientific">Ixodes persulcatus</name>
    <name type="common">Taiga tick</name>
    <dbReference type="NCBI Taxonomy" id="34615"/>
    <lineage>
        <taxon>Eukaryota</taxon>
        <taxon>Metazoa</taxon>
        <taxon>Ecdysozoa</taxon>
        <taxon>Arthropoda</taxon>
        <taxon>Chelicerata</taxon>
        <taxon>Arachnida</taxon>
        <taxon>Acari</taxon>
        <taxon>Parasitiformes</taxon>
        <taxon>Ixodida</taxon>
        <taxon>Ixodoidea</taxon>
        <taxon>Ixodidae</taxon>
        <taxon>Ixodinae</taxon>
        <taxon>Ixodes</taxon>
    </lineage>
</organism>
<proteinExistence type="predicted"/>
<evidence type="ECO:0000313" key="1">
    <source>
        <dbReference type="EMBL" id="KAG0420582.1"/>
    </source>
</evidence>
<accession>A0AC60PIJ2</accession>
<reference evidence="1 2" key="1">
    <citation type="journal article" date="2020" name="Cell">
        <title>Large-Scale Comparative Analyses of Tick Genomes Elucidate Their Genetic Diversity and Vector Capacities.</title>
        <authorList>
            <consortium name="Tick Genome and Microbiome Consortium (TIGMIC)"/>
            <person name="Jia N."/>
            <person name="Wang J."/>
            <person name="Shi W."/>
            <person name="Du L."/>
            <person name="Sun Y."/>
            <person name="Zhan W."/>
            <person name="Jiang J.F."/>
            <person name="Wang Q."/>
            <person name="Zhang B."/>
            <person name="Ji P."/>
            <person name="Bell-Sakyi L."/>
            <person name="Cui X.M."/>
            <person name="Yuan T.T."/>
            <person name="Jiang B.G."/>
            <person name="Yang W.F."/>
            <person name="Lam T.T."/>
            <person name="Chang Q.C."/>
            <person name="Ding S.J."/>
            <person name="Wang X.J."/>
            <person name="Zhu J.G."/>
            <person name="Ruan X.D."/>
            <person name="Zhao L."/>
            <person name="Wei J.T."/>
            <person name="Ye R.Z."/>
            <person name="Que T.C."/>
            <person name="Du C.H."/>
            <person name="Zhou Y.H."/>
            <person name="Cheng J.X."/>
            <person name="Dai P.F."/>
            <person name="Guo W.B."/>
            <person name="Han X.H."/>
            <person name="Huang E.J."/>
            <person name="Li L.F."/>
            <person name="Wei W."/>
            <person name="Gao Y.C."/>
            <person name="Liu J.Z."/>
            <person name="Shao H.Z."/>
            <person name="Wang X."/>
            <person name="Wang C.C."/>
            <person name="Yang T.C."/>
            <person name="Huo Q.B."/>
            <person name="Li W."/>
            <person name="Chen H.Y."/>
            <person name="Chen S.E."/>
            <person name="Zhou L.G."/>
            <person name="Ni X.B."/>
            <person name="Tian J.H."/>
            <person name="Sheng Y."/>
            <person name="Liu T."/>
            <person name="Pan Y.S."/>
            <person name="Xia L.Y."/>
            <person name="Li J."/>
            <person name="Zhao F."/>
            <person name="Cao W.C."/>
        </authorList>
    </citation>
    <scope>NUCLEOTIDE SEQUENCE [LARGE SCALE GENOMIC DNA]</scope>
    <source>
        <strain evidence="1">Iper-2018</strain>
    </source>
</reference>